<reference evidence="1 2" key="1">
    <citation type="submission" date="2019-11" db="EMBL/GenBank/DDBJ databases">
        <title>Genome sequences of 17 halophilic strains isolated from different environments.</title>
        <authorList>
            <person name="Furrow R.E."/>
        </authorList>
    </citation>
    <scope>NUCLEOTIDE SEQUENCE [LARGE SCALE GENOMIC DNA]</scope>
    <source>
        <strain evidence="1 2">22511_23_Filter</strain>
    </source>
</reference>
<protein>
    <submittedName>
        <fullName evidence="1">Uncharacterized protein</fullName>
    </submittedName>
</protein>
<comment type="caution">
    <text evidence="1">The sequence shown here is derived from an EMBL/GenBank/DDBJ whole genome shotgun (WGS) entry which is preliminary data.</text>
</comment>
<dbReference type="Proteomes" id="UP000460949">
    <property type="component" value="Unassembled WGS sequence"/>
</dbReference>
<accession>A0A845DNY5</accession>
<gene>
    <name evidence="1" type="ORF">GLW04_03440</name>
</gene>
<evidence type="ECO:0000313" key="2">
    <source>
        <dbReference type="Proteomes" id="UP000460949"/>
    </source>
</evidence>
<sequence length="117" mass="13395">MVQVADLYSFQHFKKERETSGGAADKRLPAAVYRSVLYYIHLDAAVLQQPAFEYLSTQCSLREIYRNNQLLFLRTFQTLLTHWKLIPGTPTLLENPLAVFGTVGDLCAYIEKRVKAL</sequence>
<dbReference type="EMBL" id="WMET01000001">
    <property type="protein sequence ID" value="MYL18928.1"/>
    <property type="molecule type" value="Genomic_DNA"/>
</dbReference>
<dbReference type="AlphaFoldDB" id="A0A845DNY5"/>
<organism evidence="1 2">
    <name type="scientific">Halobacillus litoralis</name>
    <dbReference type="NCBI Taxonomy" id="45668"/>
    <lineage>
        <taxon>Bacteria</taxon>
        <taxon>Bacillati</taxon>
        <taxon>Bacillota</taxon>
        <taxon>Bacilli</taxon>
        <taxon>Bacillales</taxon>
        <taxon>Bacillaceae</taxon>
        <taxon>Halobacillus</taxon>
    </lineage>
</organism>
<evidence type="ECO:0000313" key="1">
    <source>
        <dbReference type="EMBL" id="MYL18928.1"/>
    </source>
</evidence>
<name>A0A845DNY5_9BACI</name>
<dbReference type="RefSeq" id="WP_160835364.1">
    <property type="nucleotide sequence ID" value="NZ_WMET01000001.1"/>
</dbReference>
<proteinExistence type="predicted"/>